<protein>
    <submittedName>
        <fullName evidence="2">Uncharacterized protein</fullName>
    </submittedName>
</protein>
<keyword evidence="3" id="KW-1185">Reference proteome</keyword>
<dbReference type="AlphaFoldDB" id="A0A517QZA2"/>
<dbReference type="EMBL" id="CP036268">
    <property type="protein sequence ID" value="QDT36962.1"/>
    <property type="molecule type" value="Genomic_DNA"/>
</dbReference>
<sequence length="40" mass="4349">MSSDSPMNSERLMTPMGDTGGLTLSDHLKRSIRGEIARSI</sequence>
<dbReference type="KEGG" id="svp:Pan189_13260"/>
<evidence type="ECO:0000256" key="1">
    <source>
        <dbReference type="SAM" id="MobiDB-lite"/>
    </source>
</evidence>
<proteinExistence type="predicted"/>
<accession>A0A517QZA2</accession>
<evidence type="ECO:0000313" key="2">
    <source>
        <dbReference type="EMBL" id="QDT36962.1"/>
    </source>
</evidence>
<organism evidence="2 3">
    <name type="scientific">Stratiformator vulcanicus</name>
    <dbReference type="NCBI Taxonomy" id="2527980"/>
    <lineage>
        <taxon>Bacteria</taxon>
        <taxon>Pseudomonadati</taxon>
        <taxon>Planctomycetota</taxon>
        <taxon>Planctomycetia</taxon>
        <taxon>Planctomycetales</taxon>
        <taxon>Planctomycetaceae</taxon>
        <taxon>Stratiformator</taxon>
    </lineage>
</organism>
<feature type="region of interest" description="Disordered" evidence="1">
    <location>
        <begin position="1"/>
        <end position="24"/>
    </location>
</feature>
<reference evidence="2 3" key="1">
    <citation type="submission" date="2019-02" db="EMBL/GenBank/DDBJ databases">
        <title>Deep-cultivation of Planctomycetes and their phenomic and genomic characterization uncovers novel biology.</title>
        <authorList>
            <person name="Wiegand S."/>
            <person name="Jogler M."/>
            <person name="Boedeker C."/>
            <person name="Pinto D."/>
            <person name="Vollmers J."/>
            <person name="Rivas-Marin E."/>
            <person name="Kohn T."/>
            <person name="Peeters S.H."/>
            <person name="Heuer A."/>
            <person name="Rast P."/>
            <person name="Oberbeckmann S."/>
            <person name="Bunk B."/>
            <person name="Jeske O."/>
            <person name="Meyerdierks A."/>
            <person name="Storesund J.E."/>
            <person name="Kallscheuer N."/>
            <person name="Luecker S."/>
            <person name="Lage O.M."/>
            <person name="Pohl T."/>
            <person name="Merkel B.J."/>
            <person name="Hornburger P."/>
            <person name="Mueller R.-W."/>
            <person name="Bruemmer F."/>
            <person name="Labrenz M."/>
            <person name="Spormann A.M."/>
            <person name="Op den Camp H."/>
            <person name="Overmann J."/>
            <person name="Amann R."/>
            <person name="Jetten M.S.M."/>
            <person name="Mascher T."/>
            <person name="Medema M.H."/>
            <person name="Devos D.P."/>
            <person name="Kaster A.-K."/>
            <person name="Ovreas L."/>
            <person name="Rohde M."/>
            <person name="Galperin M.Y."/>
            <person name="Jogler C."/>
        </authorList>
    </citation>
    <scope>NUCLEOTIDE SEQUENCE [LARGE SCALE GENOMIC DNA]</scope>
    <source>
        <strain evidence="2 3">Pan189</strain>
    </source>
</reference>
<gene>
    <name evidence="2" type="ORF">Pan189_13260</name>
</gene>
<evidence type="ECO:0000313" key="3">
    <source>
        <dbReference type="Proteomes" id="UP000317318"/>
    </source>
</evidence>
<dbReference type="Proteomes" id="UP000317318">
    <property type="component" value="Chromosome"/>
</dbReference>
<name>A0A517QZA2_9PLAN</name>